<evidence type="ECO:0000256" key="8">
    <source>
        <dbReference type="ARBA" id="ARBA00022598"/>
    </source>
</evidence>
<evidence type="ECO:0000256" key="19">
    <source>
        <dbReference type="ARBA" id="ARBA00068427"/>
    </source>
</evidence>
<dbReference type="EC" id="6.3.2.4" evidence="6 22"/>
<evidence type="ECO:0000256" key="13">
    <source>
        <dbReference type="ARBA" id="ARBA00022960"/>
    </source>
</evidence>
<dbReference type="Proteomes" id="UP000327148">
    <property type="component" value="Unassembled WGS sequence"/>
</dbReference>
<dbReference type="InterPro" id="IPR013815">
    <property type="entry name" value="ATP_grasp_subdomain_1"/>
</dbReference>
<evidence type="ECO:0000256" key="12">
    <source>
        <dbReference type="ARBA" id="ARBA00022842"/>
    </source>
</evidence>
<comment type="function">
    <text evidence="2 22">Cell wall formation.</text>
</comment>
<dbReference type="Pfam" id="PF07478">
    <property type="entry name" value="Dala_Dala_lig_C"/>
    <property type="match status" value="1"/>
</dbReference>
<comment type="cofactor">
    <cofactor evidence="25">
        <name>Mg(2+)</name>
        <dbReference type="ChEBI" id="CHEBI:18420"/>
    </cofactor>
    <cofactor evidence="25">
        <name>Mn(2+)</name>
        <dbReference type="ChEBI" id="CHEBI:29035"/>
    </cofactor>
    <text evidence="25">Binds 2 magnesium or manganese ions per subunit.</text>
</comment>
<accession>A0A5N1GI48</accession>
<protein>
    <recommendedName>
        <fullName evidence="19 22">D-alanine--D-alanine ligase</fullName>
        <ecNumber evidence="6 22">6.3.2.4</ecNumber>
    </recommendedName>
    <alternativeName>
        <fullName evidence="21 22">D-Ala-D-Ala ligase</fullName>
    </alternativeName>
    <alternativeName>
        <fullName evidence="20 22">D-alanylalanine synthetase</fullName>
    </alternativeName>
</protein>
<dbReference type="InterPro" id="IPR005905">
    <property type="entry name" value="D_ala_D_ala"/>
</dbReference>
<dbReference type="OrthoDB" id="9813261at2"/>
<feature type="binding site" evidence="25">
    <location>
        <position position="314"/>
    </location>
    <ligand>
        <name>Mg(2+)</name>
        <dbReference type="ChEBI" id="CHEBI:18420"/>
        <label>2</label>
    </ligand>
</feature>
<keyword evidence="10 24" id="KW-0547">Nucleotide-binding</keyword>
<dbReference type="InterPro" id="IPR016185">
    <property type="entry name" value="PreATP-grasp_dom_sf"/>
</dbReference>
<dbReference type="SUPFAM" id="SSF56059">
    <property type="entry name" value="Glutathione synthetase ATP-binding domain-like"/>
    <property type="match status" value="1"/>
</dbReference>
<dbReference type="FunFam" id="3.30.1490.20:FF:000007">
    <property type="entry name" value="D-alanine--D-alanine ligase"/>
    <property type="match status" value="1"/>
</dbReference>
<feature type="binding site" evidence="24">
    <location>
        <begin position="183"/>
        <end position="185"/>
    </location>
    <ligand>
        <name>ATP</name>
        <dbReference type="ChEBI" id="CHEBI:30616"/>
    </ligand>
</feature>
<evidence type="ECO:0000256" key="16">
    <source>
        <dbReference type="ARBA" id="ARBA00023316"/>
    </source>
</evidence>
<evidence type="ECO:0000256" key="1">
    <source>
        <dbReference type="ARBA" id="ARBA00001936"/>
    </source>
</evidence>
<dbReference type="Gene3D" id="3.30.1490.20">
    <property type="entry name" value="ATP-grasp fold, A domain"/>
    <property type="match status" value="1"/>
</dbReference>
<dbReference type="Gene3D" id="3.30.470.20">
    <property type="entry name" value="ATP-grasp fold, B domain"/>
    <property type="match status" value="1"/>
</dbReference>
<comment type="pathway">
    <text evidence="18">Glycan biosynthesis.</text>
</comment>
<comment type="subcellular location">
    <subcellularLocation>
        <location evidence="3 22">Cytoplasm</location>
    </subcellularLocation>
</comment>
<evidence type="ECO:0000313" key="29">
    <source>
        <dbReference type="Proteomes" id="UP000327148"/>
    </source>
</evidence>
<dbReference type="GO" id="GO:0005829">
    <property type="term" value="C:cytosol"/>
    <property type="evidence" value="ECO:0007669"/>
    <property type="project" value="TreeGrafter"/>
</dbReference>
<organism evidence="28 29">
    <name type="scientific">Aerococcus sanguinicola</name>
    <dbReference type="NCBI Taxonomy" id="119206"/>
    <lineage>
        <taxon>Bacteria</taxon>
        <taxon>Bacillati</taxon>
        <taxon>Bacillota</taxon>
        <taxon>Bacilli</taxon>
        <taxon>Lactobacillales</taxon>
        <taxon>Aerococcaceae</taxon>
        <taxon>Aerococcus</taxon>
    </lineage>
</organism>
<keyword evidence="11 26" id="KW-0067">ATP-binding</keyword>
<keyword evidence="15 25" id="KW-0464">Manganese</keyword>
<feature type="binding site" evidence="25">
    <location>
        <position position="314"/>
    </location>
    <ligand>
        <name>Mg(2+)</name>
        <dbReference type="ChEBI" id="CHEBI:18420"/>
        <label>1</label>
    </ligand>
</feature>
<dbReference type="PROSITE" id="PS50975">
    <property type="entry name" value="ATP_GRASP"/>
    <property type="match status" value="1"/>
</dbReference>
<feature type="binding site" evidence="24">
    <location>
        <begin position="221"/>
        <end position="228"/>
    </location>
    <ligand>
        <name>ATP</name>
        <dbReference type="ChEBI" id="CHEBI:30616"/>
    </ligand>
</feature>
<keyword evidence="9 25" id="KW-0479">Metal-binding</keyword>
<evidence type="ECO:0000256" key="2">
    <source>
        <dbReference type="ARBA" id="ARBA00003921"/>
    </source>
</evidence>
<feature type="active site" evidence="23">
    <location>
        <position position="325"/>
    </location>
</feature>
<dbReference type="Pfam" id="PF01820">
    <property type="entry name" value="Dala_Dala_lig_N"/>
    <property type="match status" value="1"/>
</dbReference>
<keyword evidence="13 22" id="KW-0133">Cell shape</keyword>
<dbReference type="PANTHER" id="PTHR23132:SF25">
    <property type="entry name" value="D-ALANINE--D-ALANINE LIGASE A"/>
    <property type="match status" value="1"/>
</dbReference>
<feature type="binding site" evidence="24">
    <location>
        <begin position="313"/>
        <end position="314"/>
    </location>
    <ligand>
        <name>ATP</name>
        <dbReference type="ChEBI" id="CHEBI:30616"/>
    </ligand>
</feature>
<proteinExistence type="inferred from homology"/>
<dbReference type="InterPro" id="IPR011127">
    <property type="entry name" value="Dala_Dala_lig_N"/>
</dbReference>
<evidence type="ECO:0000256" key="15">
    <source>
        <dbReference type="ARBA" id="ARBA00023211"/>
    </source>
</evidence>
<dbReference type="EMBL" id="VYWO01000004">
    <property type="protein sequence ID" value="KAA9300593.1"/>
    <property type="molecule type" value="Genomic_DNA"/>
</dbReference>
<dbReference type="SUPFAM" id="SSF52440">
    <property type="entry name" value="PreATP-grasp domain"/>
    <property type="match status" value="1"/>
</dbReference>
<dbReference type="NCBIfam" id="NF002528">
    <property type="entry name" value="PRK01966.1-4"/>
    <property type="match status" value="1"/>
</dbReference>
<dbReference type="AlphaFoldDB" id="A0A5N1GI48"/>
<comment type="similarity">
    <text evidence="5 22">Belongs to the D-alanine--D-alanine ligase family.</text>
</comment>
<evidence type="ECO:0000256" key="24">
    <source>
        <dbReference type="PIRSR" id="PIRSR039102-2"/>
    </source>
</evidence>
<evidence type="ECO:0000256" key="20">
    <source>
        <dbReference type="ARBA" id="ARBA00076288"/>
    </source>
</evidence>
<dbReference type="NCBIfam" id="NF002526">
    <property type="entry name" value="PRK01966.1-2"/>
    <property type="match status" value="1"/>
</dbReference>
<evidence type="ECO:0000256" key="14">
    <source>
        <dbReference type="ARBA" id="ARBA00022984"/>
    </source>
</evidence>
<evidence type="ECO:0000256" key="7">
    <source>
        <dbReference type="ARBA" id="ARBA00022490"/>
    </source>
</evidence>
<keyword evidence="7 22" id="KW-0963">Cytoplasm</keyword>
<dbReference type="GO" id="GO:0009252">
    <property type="term" value="P:peptidoglycan biosynthetic process"/>
    <property type="evidence" value="ECO:0007669"/>
    <property type="project" value="UniProtKB-UniRule"/>
</dbReference>
<evidence type="ECO:0000256" key="23">
    <source>
        <dbReference type="PIRSR" id="PIRSR039102-1"/>
    </source>
</evidence>
<dbReference type="PIRSF" id="PIRSF039102">
    <property type="entry name" value="Ddl/VanB"/>
    <property type="match status" value="1"/>
</dbReference>
<evidence type="ECO:0000256" key="3">
    <source>
        <dbReference type="ARBA" id="ARBA00004496"/>
    </source>
</evidence>
<dbReference type="GO" id="GO:0046872">
    <property type="term" value="F:metal ion binding"/>
    <property type="evidence" value="ECO:0007669"/>
    <property type="project" value="UniProtKB-KW"/>
</dbReference>
<sequence length="362" mass="40162">MRIVLLYGGDSAEHDISVLTAASILKHLDYSKHQVQPVFIDREGQWIAGELLEDYRLSEDSILYLEASDQQHFYRQGEADISQGLAVVPTDVLTEGCLAFPALHGPNGEDGTIQGLFESLNVPYTGAGVLASAAGMDKIISKQLFQQAQIPQVPFVALTSYQYETERSEVIARIEGQLVYPVFIKPANMGSSVGITQAPDREALLQGLETAFRYDTRVVVEQGIEAREIEVAVLGNEEIHVSQPGEIVKDQGFYDYEEKYINNSIEMAIPADLPEESAQAIQDYAKKAYLAIDGSGLTRCDFFVTHNMDIYINEVNTMPGFTQFSMYPSLWAASGLTYEALLEKLLELAQERFNKKQGLANQ</sequence>
<feature type="binding site" evidence="25">
    <location>
        <position position="316"/>
    </location>
    <ligand>
        <name>Mg(2+)</name>
        <dbReference type="ChEBI" id="CHEBI:18420"/>
        <label>2</label>
    </ligand>
</feature>
<evidence type="ECO:0000256" key="4">
    <source>
        <dbReference type="ARBA" id="ARBA00004752"/>
    </source>
</evidence>
<evidence type="ECO:0000256" key="26">
    <source>
        <dbReference type="PROSITE-ProRule" id="PRU00409"/>
    </source>
</evidence>
<dbReference type="InterPro" id="IPR011095">
    <property type="entry name" value="Dala_Dala_lig_C"/>
</dbReference>
<keyword evidence="14 22" id="KW-0573">Peptidoglycan synthesis</keyword>
<comment type="pathway">
    <text evidence="4 22">Cell wall biogenesis; peptidoglycan biosynthesis.</text>
</comment>
<comment type="cofactor">
    <cofactor evidence="1">
        <name>Mn(2+)</name>
        <dbReference type="ChEBI" id="CHEBI:29035"/>
    </cofactor>
</comment>
<keyword evidence="16 22" id="KW-0961">Cell wall biogenesis/degradation</keyword>
<reference evidence="28 29" key="1">
    <citation type="submission" date="2019-09" db="EMBL/GenBank/DDBJ databases">
        <title>Draft genome sequence assemblies of isolates from the urinary tract.</title>
        <authorList>
            <person name="Mores C.R."/>
            <person name="Putonti C."/>
            <person name="Wolfe A.J."/>
        </authorList>
    </citation>
    <scope>NUCLEOTIDE SEQUENCE [LARGE SCALE GENOMIC DNA]</scope>
    <source>
        <strain evidence="28 29">UMB623</strain>
    </source>
</reference>
<dbReference type="InterPro" id="IPR011761">
    <property type="entry name" value="ATP-grasp"/>
</dbReference>
<dbReference type="PROSITE" id="PS00843">
    <property type="entry name" value="DALA_DALA_LIGASE_1"/>
    <property type="match status" value="1"/>
</dbReference>
<dbReference type="InterPro" id="IPR000291">
    <property type="entry name" value="D-Ala_lig_Van_CS"/>
</dbReference>
<dbReference type="GO" id="GO:0008360">
    <property type="term" value="P:regulation of cell shape"/>
    <property type="evidence" value="ECO:0007669"/>
    <property type="project" value="UniProtKB-KW"/>
</dbReference>
<evidence type="ECO:0000256" key="6">
    <source>
        <dbReference type="ARBA" id="ARBA00012216"/>
    </source>
</evidence>
<feature type="binding site" evidence="24">
    <location>
        <position position="138"/>
    </location>
    <ligand>
        <name>ATP</name>
        <dbReference type="ChEBI" id="CHEBI:30616"/>
    </ligand>
</feature>
<dbReference type="UniPathway" id="UPA00219"/>
<evidence type="ECO:0000256" key="11">
    <source>
        <dbReference type="ARBA" id="ARBA00022840"/>
    </source>
</evidence>
<evidence type="ECO:0000259" key="27">
    <source>
        <dbReference type="PROSITE" id="PS50975"/>
    </source>
</evidence>
<comment type="caution">
    <text evidence="28">The sequence shown here is derived from an EMBL/GenBank/DDBJ whole genome shotgun (WGS) entry which is preliminary data.</text>
</comment>
<evidence type="ECO:0000256" key="9">
    <source>
        <dbReference type="ARBA" id="ARBA00022723"/>
    </source>
</evidence>
<name>A0A5N1GI48_9LACT</name>
<dbReference type="FunFam" id="3.30.470.20:FF:000008">
    <property type="entry name" value="D-alanine--D-alanine ligase"/>
    <property type="match status" value="1"/>
</dbReference>
<dbReference type="Gene3D" id="3.40.50.20">
    <property type="match status" value="1"/>
</dbReference>
<evidence type="ECO:0000256" key="17">
    <source>
        <dbReference type="ARBA" id="ARBA00047614"/>
    </source>
</evidence>
<feature type="active site" evidence="23">
    <location>
        <position position="191"/>
    </location>
</feature>
<dbReference type="GO" id="GO:0005524">
    <property type="term" value="F:ATP binding"/>
    <property type="evidence" value="ECO:0007669"/>
    <property type="project" value="UniProtKB-UniRule"/>
</dbReference>
<comment type="catalytic activity">
    <reaction evidence="17 22">
        <text>2 D-alanine + ATP = D-alanyl-D-alanine + ADP + phosphate + H(+)</text>
        <dbReference type="Rhea" id="RHEA:11224"/>
        <dbReference type="ChEBI" id="CHEBI:15378"/>
        <dbReference type="ChEBI" id="CHEBI:30616"/>
        <dbReference type="ChEBI" id="CHEBI:43474"/>
        <dbReference type="ChEBI" id="CHEBI:57416"/>
        <dbReference type="ChEBI" id="CHEBI:57822"/>
        <dbReference type="ChEBI" id="CHEBI:456216"/>
        <dbReference type="EC" id="6.3.2.4"/>
    </reaction>
</comment>
<keyword evidence="8 22" id="KW-0436">Ligase</keyword>
<dbReference type="HAMAP" id="MF_00047">
    <property type="entry name" value="Dala_Dala_lig"/>
    <property type="match status" value="1"/>
</dbReference>
<evidence type="ECO:0000256" key="21">
    <source>
        <dbReference type="ARBA" id="ARBA00077154"/>
    </source>
</evidence>
<evidence type="ECO:0000313" key="28">
    <source>
        <dbReference type="EMBL" id="KAA9300593.1"/>
    </source>
</evidence>
<dbReference type="PANTHER" id="PTHR23132">
    <property type="entry name" value="D-ALANINE--D-ALANINE LIGASE"/>
    <property type="match status" value="1"/>
</dbReference>
<feature type="active site" evidence="23">
    <location>
        <position position="13"/>
    </location>
</feature>
<feature type="domain" description="ATP-grasp" evidence="27">
    <location>
        <begin position="142"/>
        <end position="347"/>
    </location>
</feature>
<feature type="binding site" evidence="24">
    <location>
        <begin position="191"/>
        <end position="192"/>
    </location>
    <ligand>
        <name>ATP</name>
        <dbReference type="ChEBI" id="CHEBI:30616"/>
    </ligand>
</feature>
<evidence type="ECO:0000256" key="25">
    <source>
        <dbReference type="PIRSR" id="PIRSR039102-3"/>
    </source>
</evidence>
<keyword evidence="12 25" id="KW-0460">Magnesium</keyword>
<feature type="binding site" evidence="25">
    <location>
        <position position="301"/>
    </location>
    <ligand>
        <name>Mg(2+)</name>
        <dbReference type="ChEBI" id="CHEBI:18420"/>
        <label>1</label>
    </ligand>
</feature>
<gene>
    <name evidence="22" type="primary">ddl</name>
    <name evidence="28" type="ORF">F6I03_07250</name>
</gene>
<dbReference type="PROSITE" id="PS00844">
    <property type="entry name" value="DALA_DALA_LIGASE_2"/>
    <property type="match status" value="1"/>
</dbReference>
<evidence type="ECO:0000256" key="22">
    <source>
        <dbReference type="HAMAP-Rule" id="MF_00047"/>
    </source>
</evidence>
<evidence type="ECO:0000256" key="18">
    <source>
        <dbReference type="ARBA" id="ARBA00060592"/>
    </source>
</evidence>
<evidence type="ECO:0000256" key="10">
    <source>
        <dbReference type="ARBA" id="ARBA00022741"/>
    </source>
</evidence>
<dbReference type="STRING" id="119206.AWM72_05340"/>
<dbReference type="NCBIfam" id="TIGR01205">
    <property type="entry name" value="D_ala_D_alaTIGR"/>
    <property type="match status" value="1"/>
</dbReference>
<dbReference type="GO" id="GO:0008716">
    <property type="term" value="F:D-alanine-D-alanine ligase activity"/>
    <property type="evidence" value="ECO:0007669"/>
    <property type="project" value="UniProtKB-UniRule"/>
</dbReference>
<evidence type="ECO:0000256" key="5">
    <source>
        <dbReference type="ARBA" id="ARBA00010871"/>
    </source>
</evidence>
<dbReference type="RefSeq" id="WP_070431455.1">
    <property type="nucleotide sequence ID" value="NZ_VYWO01000004.1"/>
</dbReference>
<dbReference type="GO" id="GO:0071555">
    <property type="term" value="P:cell wall organization"/>
    <property type="evidence" value="ECO:0007669"/>
    <property type="project" value="UniProtKB-KW"/>
</dbReference>